<dbReference type="EMBL" id="BDGX01000014">
    <property type="protein sequence ID" value="GAV49287.1"/>
    <property type="molecule type" value="Genomic_DNA"/>
</dbReference>
<dbReference type="GO" id="GO:0043565">
    <property type="term" value="F:sequence-specific DNA binding"/>
    <property type="evidence" value="ECO:0007669"/>
    <property type="project" value="UniProtKB-ARBA"/>
</dbReference>
<evidence type="ECO:0000256" key="4">
    <source>
        <dbReference type="ARBA" id="ARBA00023125"/>
    </source>
</evidence>
<proteinExistence type="inferred from homology"/>
<dbReference type="OrthoDB" id="295274at2759"/>
<evidence type="ECO:0000256" key="6">
    <source>
        <dbReference type="ARBA" id="ARBA00023242"/>
    </source>
</evidence>
<sequence>MNHTALKGVSPSFVVPVSDGSNNNNNNNNSRNNNNGDGNTGSVDVSNNNNNNNINGGEVPFDLWNQELLREKCNSIFSQPNSHALNDRQIQEALSPFFSGVDVTHLPMTNPPIFQSSIAQYDEPIRRRRISIGNGQIGQLGEDVETVENLYESQVPPMPPMTHHASSTQQMHQAPQFPPNLDDHGISSLKPQTSSVPAGQNPPPSIPMTRSNSSSSSTPAPGTSGWKRARMLERNRVAAYKCRQRKKVAQVQLQKDFDVLAEENRVVKKKLDYYEKLVTKFKTFFEGHLGRCASNERESLKIIESMLRIDSGVSEVDDSGLVVKMET</sequence>
<feature type="compositionally biased region" description="Polar residues" evidence="7">
    <location>
        <begin position="189"/>
        <end position="198"/>
    </location>
</feature>
<evidence type="ECO:0000256" key="5">
    <source>
        <dbReference type="ARBA" id="ARBA00023163"/>
    </source>
</evidence>
<dbReference type="GO" id="GO:0005634">
    <property type="term" value="C:nucleus"/>
    <property type="evidence" value="ECO:0007669"/>
    <property type="project" value="UniProtKB-SubCell"/>
</dbReference>
<name>A0A1Q3A0S5_ZYGRO</name>
<feature type="compositionally biased region" description="Low complexity" evidence="7">
    <location>
        <begin position="207"/>
        <end position="224"/>
    </location>
</feature>
<evidence type="ECO:0000313" key="11">
    <source>
        <dbReference type="Proteomes" id="UP000187013"/>
    </source>
</evidence>
<keyword evidence="4" id="KW-0238">DNA-binding</keyword>
<protein>
    <recommendedName>
        <fullName evidence="8">BZIP domain-containing protein</fullName>
    </recommendedName>
</protein>
<dbReference type="PANTHER" id="PTHR19304">
    <property type="entry name" value="CYCLIC-AMP RESPONSE ELEMENT BINDING PROTEIN"/>
    <property type="match status" value="1"/>
</dbReference>
<dbReference type="InterPro" id="IPR004827">
    <property type="entry name" value="bZIP"/>
</dbReference>
<dbReference type="PROSITE" id="PS50217">
    <property type="entry name" value="BZIP"/>
    <property type="match status" value="1"/>
</dbReference>
<evidence type="ECO:0000256" key="3">
    <source>
        <dbReference type="ARBA" id="ARBA00023015"/>
    </source>
</evidence>
<dbReference type="SMART" id="SM00338">
    <property type="entry name" value="BRLZ"/>
    <property type="match status" value="1"/>
</dbReference>
<evidence type="ECO:0000313" key="9">
    <source>
        <dbReference type="EMBL" id="GAV49287.1"/>
    </source>
</evidence>
<dbReference type="GO" id="GO:0001228">
    <property type="term" value="F:DNA-binding transcription activator activity, RNA polymerase II-specific"/>
    <property type="evidence" value="ECO:0007669"/>
    <property type="project" value="UniProtKB-ARBA"/>
</dbReference>
<accession>A0A1Q3A0S5</accession>
<evidence type="ECO:0000259" key="8">
    <source>
        <dbReference type="PROSITE" id="PS50217"/>
    </source>
</evidence>
<dbReference type="InterPro" id="IPR046347">
    <property type="entry name" value="bZIP_sf"/>
</dbReference>
<evidence type="ECO:0000256" key="1">
    <source>
        <dbReference type="ARBA" id="ARBA00004123"/>
    </source>
</evidence>
<dbReference type="AlphaFoldDB" id="A0A1Q3A0S5"/>
<feature type="compositionally biased region" description="Polar residues" evidence="7">
    <location>
        <begin position="164"/>
        <end position="173"/>
    </location>
</feature>
<dbReference type="PROSITE" id="PS00036">
    <property type="entry name" value="BZIP_BASIC"/>
    <property type="match status" value="1"/>
</dbReference>
<organism evidence="9 11">
    <name type="scientific">Zygosaccharomyces rouxii</name>
    <dbReference type="NCBI Taxonomy" id="4956"/>
    <lineage>
        <taxon>Eukaryota</taxon>
        <taxon>Fungi</taxon>
        <taxon>Dikarya</taxon>
        <taxon>Ascomycota</taxon>
        <taxon>Saccharomycotina</taxon>
        <taxon>Saccharomycetes</taxon>
        <taxon>Saccharomycetales</taxon>
        <taxon>Saccharomycetaceae</taxon>
        <taxon>Zygosaccharomyces</taxon>
    </lineage>
</organism>
<feature type="domain" description="BZIP" evidence="8">
    <location>
        <begin position="227"/>
        <end position="288"/>
    </location>
</feature>
<dbReference type="eggNOG" id="KOG1414">
    <property type="taxonomic scope" value="Eukaryota"/>
</dbReference>
<evidence type="ECO:0000256" key="2">
    <source>
        <dbReference type="ARBA" id="ARBA00007163"/>
    </source>
</evidence>
<comment type="similarity">
    <text evidence="2">Belongs to the bZIP family.</text>
</comment>
<dbReference type="SUPFAM" id="SSF57959">
    <property type="entry name" value="Leucine zipper domain"/>
    <property type="match status" value="1"/>
</dbReference>
<evidence type="ECO:0000256" key="7">
    <source>
        <dbReference type="SAM" id="MobiDB-lite"/>
    </source>
</evidence>
<dbReference type="Pfam" id="PF00170">
    <property type="entry name" value="bZIP_1"/>
    <property type="match status" value="1"/>
</dbReference>
<comment type="caution">
    <text evidence="9">The sequence shown here is derived from an EMBL/GenBank/DDBJ whole genome shotgun (WGS) entry which is preliminary data.</text>
</comment>
<feature type="region of interest" description="Disordered" evidence="7">
    <location>
        <begin position="155"/>
        <end position="226"/>
    </location>
</feature>
<gene>
    <name evidence="10" type="ORF">ZYGR_0AK06980</name>
    <name evidence="9" type="ORF">ZYGR_0N06940</name>
</gene>
<dbReference type="InterPro" id="IPR051027">
    <property type="entry name" value="bZIP_transcription_factors"/>
</dbReference>
<keyword evidence="3" id="KW-0805">Transcription regulation</keyword>
<feature type="region of interest" description="Disordered" evidence="7">
    <location>
        <begin position="1"/>
        <end position="54"/>
    </location>
</feature>
<reference evidence="9 11" key="1">
    <citation type="submission" date="2016-08" db="EMBL/GenBank/DDBJ databases">
        <title>Draft genome sequence of allopolyploid Zygosaccharomyces rouxii.</title>
        <authorList>
            <person name="Watanabe J."/>
            <person name="Uehara K."/>
            <person name="Mogi Y."/>
            <person name="Tsukioka Y."/>
        </authorList>
    </citation>
    <scope>NUCLEOTIDE SEQUENCE [LARGE SCALE GENOMIC DNA]</scope>
    <source>
        <strain evidence="9 11">NBRC 110957</strain>
    </source>
</reference>
<dbReference type="EMBL" id="BDGX01000037">
    <property type="protein sequence ID" value="GAV54196.1"/>
    <property type="molecule type" value="Genomic_DNA"/>
</dbReference>
<dbReference type="Proteomes" id="UP000187013">
    <property type="component" value="Unassembled WGS sequence"/>
</dbReference>
<dbReference type="CDD" id="cd14687">
    <property type="entry name" value="bZIP_ATF2"/>
    <property type="match status" value="1"/>
</dbReference>
<dbReference type="Gene3D" id="1.20.5.170">
    <property type="match status" value="1"/>
</dbReference>
<keyword evidence="5" id="KW-0804">Transcription</keyword>
<feature type="compositionally biased region" description="Low complexity" evidence="7">
    <location>
        <begin position="18"/>
        <end position="54"/>
    </location>
</feature>
<comment type="subcellular location">
    <subcellularLocation>
        <location evidence="1">Nucleus</location>
    </subcellularLocation>
</comment>
<keyword evidence="6" id="KW-0539">Nucleus</keyword>
<dbReference type="FunFam" id="1.20.5.170:FF:000053">
    <property type="entry name" value="BZIP transcription factor AtfA"/>
    <property type="match status" value="1"/>
</dbReference>
<evidence type="ECO:0000313" key="10">
    <source>
        <dbReference type="EMBL" id="GAV54196.1"/>
    </source>
</evidence>